<evidence type="ECO:0000256" key="1">
    <source>
        <dbReference type="ARBA" id="ARBA00004141"/>
    </source>
</evidence>
<proteinExistence type="predicted"/>
<feature type="transmembrane region" description="Helical" evidence="13">
    <location>
        <begin position="288"/>
        <end position="308"/>
    </location>
</feature>
<dbReference type="PANTHER" id="PTHR10217">
    <property type="entry name" value="VOLTAGE AND LIGAND GATED POTASSIUM CHANNEL"/>
    <property type="match status" value="1"/>
</dbReference>
<keyword evidence="3" id="KW-0633">Potassium transport</keyword>
<protein>
    <submittedName>
        <fullName evidence="15">Cation channel family protein</fullName>
    </submittedName>
</protein>
<evidence type="ECO:0000256" key="6">
    <source>
        <dbReference type="ARBA" id="ARBA00022882"/>
    </source>
</evidence>
<dbReference type="InterPro" id="IPR014710">
    <property type="entry name" value="RmlC-like_jellyroll"/>
</dbReference>
<dbReference type="GO" id="GO:0005249">
    <property type="term" value="F:voltage-gated potassium channel activity"/>
    <property type="evidence" value="ECO:0007669"/>
    <property type="project" value="InterPro"/>
</dbReference>
<evidence type="ECO:0000313" key="16">
    <source>
        <dbReference type="Proteomes" id="UP000009168"/>
    </source>
</evidence>
<dbReference type="PRINTS" id="PR01463">
    <property type="entry name" value="EAGCHANLFMLY"/>
</dbReference>
<dbReference type="InterPro" id="IPR000595">
    <property type="entry name" value="cNMP-bd_dom"/>
</dbReference>
<evidence type="ECO:0000256" key="2">
    <source>
        <dbReference type="ARBA" id="ARBA00022448"/>
    </source>
</evidence>
<feature type="domain" description="Cyclic nucleotide-binding" evidence="14">
    <location>
        <begin position="602"/>
        <end position="703"/>
    </location>
</feature>
<name>W7X393_TETTS</name>
<dbReference type="CDD" id="cd00038">
    <property type="entry name" value="CAP_ED"/>
    <property type="match status" value="1"/>
</dbReference>
<keyword evidence="8 13" id="KW-1133">Transmembrane helix</keyword>
<dbReference type="GO" id="GO:0034702">
    <property type="term" value="C:monoatomic ion channel complex"/>
    <property type="evidence" value="ECO:0007669"/>
    <property type="project" value="UniProtKB-KW"/>
</dbReference>
<dbReference type="Pfam" id="PF00520">
    <property type="entry name" value="Ion_trans"/>
    <property type="match status" value="1"/>
</dbReference>
<dbReference type="OrthoDB" id="433309at2759"/>
<organism evidence="15 16">
    <name type="scientific">Tetrahymena thermophila (strain SB210)</name>
    <dbReference type="NCBI Taxonomy" id="312017"/>
    <lineage>
        <taxon>Eukaryota</taxon>
        <taxon>Sar</taxon>
        <taxon>Alveolata</taxon>
        <taxon>Ciliophora</taxon>
        <taxon>Intramacronucleata</taxon>
        <taxon>Oligohymenophorea</taxon>
        <taxon>Hymenostomatida</taxon>
        <taxon>Tetrahymenina</taxon>
        <taxon>Tetrahymenidae</taxon>
        <taxon>Tetrahymena</taxon>
    </lineage>
</organism>
<dbReference type="InterPro" id="IPR003938">
    <property type="entry name" value="K_chnl_volt-dep_EAG/ELK/ERG"/>
</dbReference>
<keyword evidence="16" id="KW-1185">Reference proteome</keyword>
<dbReference type="InterPro" id="IPR018490">
    <property type="entry name" value="cNMP-bd_dom_sf"/>
</dbReference>
<dbReference type="AlphaFoldDB" id="W7X393"/>
<keyword evidence="6" id="KW-0851">Voltage-gated channel</keyword>
<dbReference type="PROSITE" id="PS50042">
    <property type="entry name" value="CNMP_BINDING_3"/>
    <property type="match status" value="1"/>
</dbReference>
<dbReference type="SUPFAM" id="SSF81324">
    <property type="entry name" value="Voltage-gated potassium channels"/>
    <property type="match status" value="1"/>
</dbReference>
<evidence type="ECO:0000256" key="8">
    <source>
        <dbReference type="ARBA" id="ARBA00022989"/>
    </source>
</evidence>
<feature type="region of interest" description="Disordered" evidence="12">
    <location>
        <begin position="860"/>
        <end position="883"/>
    </location>
</feature>
<evidence type="ECO:0000256" key="12">
    <source>
        <dbReference type="SAM" id="MobiDB-lite"/>
    </source>
</evidence>
<keyword evidence="5" id="KW-0631">Potassium channel</keyword>
<accession>W7X393</accession>
<feature type="transmembrane region" description="Helical" evidence="13">
    <location>
        <begin position="469"/>
        <end position="486"/>
    </location>
</feature>
<gene>
    <name evidence="15" type="ORF">TTHERM_000532409</name>
</gene>
<dbReference type="Gene3D" id="1.10.287.630">
    <property type="entry name" value="Helix hairpin bin"/>
    <property type="match status" value="1"/>
</dbReference>
<dbReference type="RefSeq" id="XP_012655546.1">
    <property type="nucleotide sequence ID" value="XM_012800092.1"/>
</dbReference>
<dbReference type="PANTHER" id="PTHR10217:SF435">
    <property type="entry name" value="POTASSIUM VOLTAGE-GATED CHANNEL PROTEIN EAG"/>
    <property type="match status" value="1"/>
</dbReference>
<dbReference type="InterPro" id="IPR005821">
    <property type="entry name" value="Ion_trans_dom"/>
</dbReference>
<evidence type="ECO:0000256" key="7">
    <source>
        <dbReference type="ARBA" id="ARBA00022958"/>
    </source>
</evidence>
<dbReference type="Proteomes" id="UP000009168">
    <property type="component" value="Unassembled WGS sequence"/>
</dbReference>
<evidence type="ECO:0000256" key="13">
    <source>
        <dbReference type="SAM" id="Phobius"/>
    </source>
</evidence>
<dbReference type="InterPro" id="IPR050818">
    <property type="entry name" value="KCNH_animal-type"/>
</dbReference>
<sequence length="1264" mass="148279">MKQELQQSFTEQKFNRLELSSQIKKDEDMTYLQDFCSDSDLKKRSVFMNDRYHQNKNHGSLNQIKKKLESEQEIQFPSNHDVIQKQYFEQNLIYQNISKDYNLNADGSSTHQKFSNSKKDHSGNDIADSNIFDNFNENNQAEISIYKSAIIRKGLSQIDGDIEINRKNSLKPNQVTDFDFKTIKQNSNGAMQINNQQNTGRKIHFNQIQQNISKNNFLKRLYYVIRFIKKMKFSASVRNIANLQLDYFKLINDVSFVQQNITKKTKFIGRQLLPSFIINFKIFEKDSIFMILFQILELLVILLQIFWFPLQLSFQMQPSIFLEFLLVQASIVIFVFSIIVRFNTTVYIDGNIVQSRKIIAMKYLKGSFTIDVITTLALILQDQQEQKILIYLIILRFPQILNLENDVKSSLITKKQKYLTCYELIKLIIFVLFVAHFCACGFYYVGNSGDQNHNWIVQKGISEYTIEQLYVTCLYFAIITMNTVGYGDIVPVNTSERIFVLIMVIFSCGVFGYSINTIGEIIRQQQQNYESFKVQQKHILNYLNQRQVSKQLTIKVIRQLEYIISQETFNQGKYVLDKLNDSLREEVKTEYFGKIIINNKQFKKIFSKQFLMKLSLLMKDINLYPNEILQKKGSSPTRLYFIYKGSINLVFQSEKDAIIEELNVGNIVGLNNFFCQKQYQYTLKSMNVASLIYCEYDDFVELLSHFPDDNEKFFLVRDIILQNISNNIFSQEQCKCCKQYTHLTYNCPCISVIPNRDLIVKRYSFSSIQQRGIFNRKQKKQNNLCNSFFNKMHIKEFRYEYVVKNQVTDIDQSILQLDRKFICNWDDKIFLKKIPQIKLFNMQEIKRKIQEESNDLIYEEDEFDSEEEEEEFETNQDGLTSSANRAVQSNLDQFLKKADEISIQKQLKDENVVESSLENYKEKPQRNSTIQFMNDSKRRVTLQNIDEQNMQDSIEMNMNANKKNKKQNRNVDYQESYGSAGEIPMSSKNIPTSKQDLQPQGISTLMNNIGSQMSGFTPSINTGYIPSQTSNYVHYTNKKMRRKSHQAQLEKPQHQPQQQMGSQHLIQPIQQQIILQQQQLQQLTQIAQQQQILQGVNNPQQSFTNLLYNLSSSPNIKPRGSINLPQIHQINNAANQQINQTLFNLMQVSQGGTFIPGTVGQTTFLTKTFDQYTRDNQTLENMNPFENQFDKQKDYKIYFPLFNLEKVLQVIKKRFQLLRIKIPKKRFDFIFDDTCSQRKKAKKSTVGTTFSKNNTKFLRTSNVQ</sequence>
<evidence type="ECO:0000256" key="5">
    <source>
        <dbReference type="ARBA" id="ARBA00022826"/>
    </source>
</evidence>
<dbReference type="SMART" id="SM00100">
    <property type="entry name" value="cNMP"/>
    <property type="match status" value="1"/>
</dbReference>
<comment type="subcellular location">
    <subcellularLocation>
        <location evidence="1">Membrane</location>
        <topology evidence="1">Multi-pass membrane protein</topology>
    </subcellularLocation>
</comment>
<feature type="compositionally biased region" description="Acidic residues" evidence="12">
    <location>
        <begin position="860"/>
        <end position="874"/>
    </location>
</feature>
<dbReference type="Gene3D" id="1.10.287.70">
    <property type="match status" value="1"/>
</dbReference>
<evidence type="ECO:0000256" key="4">
    <source>
        <dbReference type="ARBA" id="ARBA00022692"/>
    </source>
</evidence>
<dbReference type="GO" id="GO:0005886">
    <property type="term" value="C:plasma membrane"/>
    <property type="evidence" value="ECO:0007669"/>
    <property type="project" value="TreeGrafter"/>
</dbReference>
<dbReference type="GeneID" id="24439443"/>
<keyword evidence="9" id="KW-0406">Ion transport</keyword>
<feature type="transmembrane region" description="Helical" evidence="13">
    <location>
        <begin position="498"/>
        <end position="515"/>
    </location>
</feature>
<dbReference type="SUPFAM" id="SSF51206">
    <property type="entry name" value="cAMP-binding domain-like"/>
    <property type="match status" value="1"/>
</dbReference>
<dbReference type="KEGG" id="tet:TTHERM_000532409"/>
<dbReference type="InParanoid" id="W7X393"/>
<evidence type="ECO:0000259" key="14">
    <source>
        <dbReference type="PROSITE" id="PS50042"/>
    </source>
</evidence>
<keyword evidence="2" id="KW-0813">Transport</keyword>
<dbReference type="EMBL" id="GG662455">
    <property type="protein sequence ID" value="EWS71917.1"/>
    <property type="molecule type" value="Genomic_DNA"/>
</dbReference>
<evidence type="ECO:0000256" key="11">
    <source>
        <dbReference type="ARBA" id="ARBA00023303"/>
    </source>
</evidence>
<keyword evidence="7" id="KW-0630">Potassium</keyword>
<evidence type="ECO:0000256" key="10">
    <source>
        <dbReference type="ARBA" id="ARBA00023136"/>
    </source>
</evidence>
<feature type="transmembrane region" description="Helical" evidence="13">
    <location>
        <begin position="320"/>
        <end position="342"/>
    </location>
</feature>
<dbReference type="GO" id="GO:0042391">
    <property type="term" value="P:regulation of membrane potential"/>
    <property type="evidence" value="ECO:0007669"/>
    <property type="project" value="TreeGrafter"/>
</dbReference>
<evidence type="ECO:0000256" key="9">
    <source>
        <dbReference type="ARBA" id="ARBA00023065"/>
    </source>
</evidence>
<dbReference type="Pfam" id="PF00027">
    <property type="entry name" value="cNMP_binding"/>
    <property type="match status" value="1"/>
</dbReference>
<keyword evidence="4 13" id="KW-0812">Transmembrane</keyword>
<dbReference type="Gene3D" id="2.60.120.10">
    <property type="entry name" value="Jelly Rolls"/>
    <property type="match status" value="1"/>
</dbReference>
<keyword evidence="11" id="KW-0407">Ion channel</keyword>
<evidence type="ECO:0000256" key="3">
    <source>
        <dbReference type="ARBA" id="ARBA00022538"/>
    </source>
</evidence>
<keyword evidence="10 13" id="KW-0472">Membrane</keyword>
<reference evidence="16" key="1">
    <citation type="journal article" date="2006" name="PLoS Biol.">
        <title>Macronuclear genome sequence of the ciliate Tetrahymena thermophila, a model eukaryote.</title>
        <authorList>
            <person name="Eisen J.A."/>
            <person name="Coyne R.S."/>
            <person name="Wu M."/>
            <person name="Wu D."/>
            <person name="Thiagarajan M."/>
            <person name="Wortman J.R."/>
            <person name="Badger J.H."/>
            <person name="Ren Q."/>
            <person name="Amedeo P."/>
            <person name="Jones K.M."/>
            <person name="Tallon L.J."/>
            <person name="Delcher A.L."/>
            <person name="Salzberg S.L."/>
            <person name="Silva J.C."/>
            <person name="Haas B.J."/>
            <person name="Majoros W.H."/>
            <person name="Farzad M."/>
            <person name="Carlton J.M."/>
            <person name="Smith R.K. Jr."/>
            <person name="Garg J."/>
            <person name="Pearlman R.E."/>
            <person name="Karrer K.M."/>
            <person name="Sun L."/>
            <person name="Manning G."/>
            <person name="Elde N.C."/>
            <person name="Turkewitz A.P."/>
            <person name="Asai D.J."/>
            <person name="Wilkes D.E."/>
            <person name="Wang Y."/>
            <person name="Cai H."/>
            <person name="Collins K."/>
            <person name="Stewart B.A."/>
            <person name="Lee S.R."/>
            <person name="Wilamowska K."/>
            <person name="Weinberg Z."/>
            <person name="Ruzzo W.L."/>
            <person name="Wloga D."/>
            <person name="Gaertig J."/>
            <person name="Frankel J."/>
            <person name="Tsao C.-C."/>
            <person name="Gorovsky M.A."/>
            <person name="Keeling P.J."/>
            <person name="Waller R.F."/>
            <person name="Patron N.J."/>
            <person name="Cherry J.M."/>
            <person name="Stover N.A."/>
            <person name="Krieger C.J."/>
            <person name="del Toro C."/>
            <person name="Ryder H.F."/>
            <person name="Williamson S.C."/>
            <person name="Barbeau R.A."/>
            <person name="Hamilton E.P."/>
            <person name="Orias E."/>
        </authorList>
    </citation>
    <scope>NUCLEOTIDE SEQUENCE [LARGE SCALE GENOMIC DNA]</scope>
    <source>
        <strain evidence="16">SB210</strain>
    </source>
</reference>
<evidence type="ECO:0000313" key="15">
    <source>
        <dbReference type="EMBL" id="EWS71917.1"/>
    </source>
</evidence>
<feature type="transmembrane region" description="Helical" evidence="13">
    <location>
        <begin position="424"/>
        <end position="445"/>
    </location>
</feature>